<dbReference type="GO" id="GO:0005198">
    <property type="term" value="F:structural molecule activity"/>
    <property type="evidence" value="ECO:0007669"/>
    <property type="project" value="UniProtKB-UniRule"/>
</dbReference>
<proteinExistence type="evidence at transcript level"/>
<comment type="subunit">
    <text evidence="11">Interacts with the fiber protein (via N-terminal tail region). Interacts with the capsid vertex protein; this interaction binds the penton base to neighboring peripentonal hexons.</text>
</comment>
<keyword evidence="4 11" id="KW-1162">Viral penetration into host cytoplasm</keyword>
<dbReference type="GO" id="GO:0019062">
    <property type="term" value="P:virion attachment to host cell"/>
    <property type="evidence" value="ECO:0007669"/>
    <property type="project" value="UniProtKB-UniRule"/>
</dbReference>
<comment type="induction">
    <text evidence="11">Expressed in the late phase of the viral replicative cycle.</text>
</comment>
<keyword evidence="6 11" id="KW-0946">Virion</keyword>
<evidence type="ECO:0000256" key="8">
    <source>
        <dbReference type="ARBA" id="ARBA00022921"/>
    </source>
</evidence>
<dbReference type="Pfam" id="PF01686">
    <property type="entry name" value="Adeno_Penton_B"/>
    <property type="match status" value="1"/>
</dbReference>
<protein>
    <recommendedName>
        <fullName evidence="11">Penton protein</fullName>
        <shortName evidence="11">CP-P</shortName>
    </recommendedName>
    <alternativeName>
        <fullName evidence="11">Penton base protein</fullName>
    </alternativeName>
    <alternativeName>
        <fullName evidence="11">Protein III</fullName>
    </alternativeName>
</protein>
<dbReference type="InterPro" id="IPR002605">
    <property type="entry name" value="Adeno_Penton_B"/>
</dbReference>
<evidence type="ECO:0000313" key="12">
    <source>
        <dbReference type="EMBL" id="ALE33730.1"/>
    </source>
</evidence>
<evidence type="ECO:0000256" key="9">
    <source>
        <dbReference type="ARBA" id="ARBA00023275"/>
    </source>
</evidence>
<keyword evidence="3 11" id="KW-0945">Host-virus interaction</keyword>
<dbReference type="EMBL" id="KP335093">
    <property type="protein sequence ID" value="ALE33730.1"/>
    <property type="molecule type" value="Genomic_DNA"/>
</dbReference>
<dbReference type="GO" id="GO:0075509">
    <property type="term" value="P:endocytosis involved in viral entry into host cell"/>
    <property type="evidence" value="ECO:0007669"/>
    <property type="project" value="UniProtKB-KW"/>
</dbReference>
<gene>
    <name evidence="11" type="primary">L2</name>
</gene>
<evidence type="ECO:0000256" key="7">
    <source>
        <dbReference type="ARBA" id="ARBA00022890"/>
    </source>
</evidence>
<comment type="similarity">
    <text evidence="11">Belongs to the adenoviridae penton family.</text>
</comment>
<keyword evidence="5 11" id="KW-1161">Viral attachment to host cell</keyword>
<dbReference type="Gene3D" id="2.60.120.550">
    <property type="entry name" value="Penton protein, domain 1"/>
    <property type="match status" value="1"/>
</dbReference>
<evidence type="ECO:0000256" key="3">
    <source>
        <dbReference type="ARBA" id="ARBA00022581"/>
    </source>
</evidence>
<evidence type="ECO:0000256" key="1">
    <source>
        <dbReference type="ARBA" id="ARBA00022561"/>
    </source>
</evidence>
<comment type="miscellaneous">
    <text evidence="11">All late proteins expressed from the major late promoter are produced by alternative splicing and alternative polyadenylation of the same gene giving rise to non-overlapping ORFs. A leader sequence is present in the N-terminus of all these mRNAs and is recognized by the viral shutoff protein to provide expression although conventional translation via ribosome scanning from the cap has been shut off in the host cell.</text>
</comment>
<dbReference type="HAMAP" id="MF_04052">
    <property type="entry name" value="ADV_CAPSP"/>
    <property type="match status" value="1"/>
</dbReference>
<keyword evidence="1 11" id="KW-0167">Capsid protein</keyword>
<keyword evidence="10 11" id="KW-1160">Virus entry into host cell</keyword>
<evidence type="ECO:0000256" key="6">
    <source>
        <dbReference type="ARBA" id="ARBA00022844"/>
    </source>
</evidence>
<evidence type="ECO:0000256" key="10">
    <source>
        <dbReference type="ARBA" id="ARBA00023296"/>
    </source>
</evidence>
<comment type="caution">
    <text evidence="11">Lacks conserved residue(s) required for the propagation of feature annotation.</text>
</comment>
<dbReference type="Gene3D" id="3.90.1620.10">
    <property type="entry name" value="adenovirus 2 penton base, domain 2"/>
    <property type="match status" value="1"/>
</dbReference>
<keyword evidence="2 11" id="KW-1048">Host nucleus</keyword>
<evidence type="ECO:0000256" key="4">
    <source>
        <dbReference type="ARBA" id="ARBA00022595"/>
    </source>
</evidence>
<comment type="subcellular location">
    <subcellularLocation>
        <location evidence="11">Virion</location>
    </subcellularLocation>
    <subcellularLocation>
        <location evidence="11">Host nucleus</location>
    </subcellularLocation>
    <text evidence="11">Located at each vertex of the virion.</text>
</comment>
<dbReference type="GO" id="GO:0039623">
    <property type="term" value="C:T=25 icosahedral viral capsid"/>
    <property type="evidence" value="ECO:0007669"/>
    <property type="project" value="UniProtKB-UniRule"/>
</dbReference>
<evidence type="ECO:0000256" key="5">
    <source>
        <dbReference type="ARBA" id="ARBA00022804"/>
    </source>
</evidence>
<comment type="function">
    <text evidence="11">Major capsid protein that self-associates to form penton base pentamers, each in the shape of a pentagon, situated at the 12 vertices of the pseudo T=25 capsid. Involved in virus secondary attachment to host cell after initial attachment by the fiber protein, and in endocytosis of virions. As the virus enters the host cell, penton proteins are shed concomitant with virion acidification in the endosome.</text>
</comment>
<sequence>MIRTPEDPPPSYEATVNSFHVPPRYRAATEGRNSIVYSQLPPLYDTTKIFMIDNKSADINSLNYQNDHSHYQTSIIQNADYSPMEAATQTINFDNRSRWGGEFKSLMQTNFPNITDYLYSSSFRVRVPVSKNDAGDKKYEWVDLKIPEGNYSEMMVMDLMNNAIVEHFLEVGRKNGLREEDIGVKFDTRNFRLGYDPHTGLITPGIYCYEAFHPDIILLPGCGIDFTHSRLNNLLGIRKRLPFQSGFTIMYDDLKGGNIPALLDVDKYRTGVVEPLSSDESNRSYHVGEDQTVAPTFTAYRSWFLAYNYGDPETGIRSRTLLTTPDVTCGAEQLYWSLPDLAREPVTFKASSNPSTFPVVGVELLPLRSRAFYNAQSVYSQLLQDVAIITHVFNRFPDNQILVRPPAPSICSISENVPSLTDHGTIPLKNSISGVQRVTVTDARRRVCPYIYKSLATITPKVLSSQTL</sequence>
<organism evidence="12">
    <name type="scientific">Adenovirus squirrel/96-29/KOR</name>
    <dbReference type="NCBI Taxonomy" id="1715675"/>
    <lineage>
        <taxon>Viruses</taxon>
        <taxon>Varidnaviria</taxon>
        <taxon>Bamfordvirae</taxon>
        <taxon>Preplasmiviricota</taxon>
        <taxon>Polisuviricotina</taxon>
        <taxon>Pharingeaviricetes</taxon>
        <taxon>Rowavirales</taxon>
        <taxon>Adenoviridae</taxon>
        <taxon>Mastadenovirus</taxon>
    </lineage>
</organism>
<keyword evidence="7 11" id="KW-1164">Virus endocytosis by host</keyword>
<keyword evidence="9 11" id="KW-1148">T=25 icosahedral capsid protein</keyword>
<keyword evidence="8 11" id="KW-0426">Late protein</keyword>
<dbReference type="GO" id="GO:0042025">
    <property type="term" value="C:host cell nucleus"/>
    <property type="evidence" value="ECO:0007669"/>
    <property type="project" value="UniProtKB-SubCell"/>
</dbReference>
<evidence type="ECO:0000256" key="2">
    <source>
        <dbReference type="ARBA" id="ARBA00022562"/>
    </source>
</evidence>
<accession>A0A0M4NKE0</accession>
<reference evidence="12" key="1">
    <citation type="submission" date="2014-12" db="EMBL/GenBank/DDBJ databases">
        <title>Prevalence and genetic analysis of Adenovirus found from sciurus vulgarius in Korea.</title>
        <authorList>
            <person name="Oh S.J."/>
        </authorList>
    </citation>
    <scope>NUCLEOTIDE SEQUENCE</scope>
</reference>
<name>A0A0M4NKE0_9ADEN</name>
<evidence type="ECO:0000256" key="11">
    <source>
        <dbReference type="HAMAP-Rule" id="MF_04052"/>
    </source>
</evidence>